<evidence type="ECO:0000256" key="6">
    <source>
        <dbReference type="ARBA" id="ARBA00022989"/>
    </source>
</evidence>
<comment type="caution">
    <text evidence="9">Lacks conserved residue(s) required for the propagation of feature annotation.</text>
</comment>
<dbReference type="Proteomes" id="UP000031366">
    <property type="component" value="Unassembled WGS sequence"/>
</dbReference>
<dbReference type="Pfam" id="PF21760">
    <property type="entry name" value="SecD_1st"/>
    <property type="match status" value="1"/>
</dbReference>
<evidence type="ECO:0000259" key="11">
    <source>
        <dbReference type="Pfam" id="PF21760"/>
    </source>
</evidence>
<dbReference type="InterPro" id="IPR054384">
    <property type="entry name" value="SecDF_P1_head"/>
</dbReference>
<dbReference type="EMBL" id="AYSO01000014">
    <property type="protein sequence ID" value="KIE47659.1"/>
    <property type="molecule type" value="Genomic_DNA"/>
</dbReference>
<dbReference type="NCBIfam" id="TIGR01129">
    <property type="entry name" value="secD"/>
    <property type="match status" value="1"/>
</dbReference>
<keyword evidence="8 9" id="KW-0472">Membrane</keyword>
<dbReference type="NCBIfam" id="TIGR00916">
    <property type="entry name" value="2A0604s01"/>
    <property type="match status" value="1"/>
</dbReference>
<evidence type="ECO:0000256" key="2">
    <source>
        <dbReference type="ARBA" id="ARBA00022448"/>
    </source>
</evidence>
<evidence type="ECO:0000313" key="14">
    <source>
        <dbReference type="Proteomes" id="UP000031366"/>
    </source>
</evidence>
<comment type="similarity">
    <text evidence="9">Belongs to the SecD/SecF family. SecD subfamily.</text>
</comment>
<evidence type="ECO:0000256" key="9">
    <source>
        <dbReference type="HAMAP-Rule" id="MF_01463"/>
    </source>
</evidence>
<dbReference type="STRING" id="29341.RSJ17_08595"/>
<keyword evidence="14" id="KW-1185">Reference proteome</keyword>
<keyword evidence="5 9" id="KW-0653">Protein transport</keyword>
<comment type="function">
    <text evidence="9">Part of the Sec protein translocase complex. Interacts with the SecYEG preprotein conducting channel. SecDF uses the proton motive force (PMF) to complete protein translocation after the ATP-dependent function of SecA.</text>
</comment>
<accession>A0A0C1U4E2</accession>
<organism evidence="13 14">
    <name type="scientific">Clostridium argentinense CDC 2741</name>
    <dbReference type="NCBI Taxonomy" id="1418104"/>
    <lineage>
        <taxon>Bacteria</taxon>
        <taxon>Bacillati</taxon>
        <taxon>Bacillota</taxon>
        <taxon>Clostridia</taxon>
        <taxon>Eubacteriales</taxon>
        <taxon>Clostridiaceae</taxon>
        <taxon>Clostridium</taxon>
    </lineage>
</organism>
<feature type="transmembrane region" description="Helical" evidence="9">
    <location>
        <begin position="370"/>
        <end position="394"/>
    </location>
</feature>
<dbReference type="Gene3D" id="1.20.1640.10">
    <property type="entry name" value="Multidrug efflux transporter AcrB transmembrane domain"/>
    <property type="match status" value="1"/>
</dbReference>
<dbReference type="PANTHER" id="PTHR30081:SF1">
    <property type="entry name" value="PROTEIN TRANSLOCASE SUBUNIT SECD"/>
    <property type="match status" value="1"/>
</dbReference>
<dbReference type="InterPro" id="IPR048634">
    <property type="entry name" value="SecD_SecF_C"/>
</dbReference>
<feature type="transmembrane region" description="Helical" evidence="9">
    <location>
        <begin position="297"/>
        <end position="321"/>
    </location>
</feature>
<dbReference type="FunFam" id="1.20.1640.10:FF:000004">
    <property type="entry name" value="Protein translocase subunit SecD"/>
    <property type="match status" value="1"/>
</dbReference>
<keyword evidence="7 9" id="KW-0811">Translocation</keyword>
<dbReference type="GO" id="GO:0043952">
    <property type="term" value="P:protein transport by the Sec complex"/>
    <property type="evidence" value="ECO:0007669"/>
    <property type="project" value="UniProtKB-UniRule"/>
</dbReference>
<dbReference type="HAMAP" id="MF_01463_B">
    <property type="entry name" value="SecD_B"/>
    <property type="match status" value="1"/>
</dbReference>
<feature type="domain" description="SecDF P1 head subdomain" evidence="12">
    <location>
        <begin position="128"/>
        <end position="225"/>
    </location>
</feature>
<evidence type="ECO:0000256" key="1">
    <source>
        <dbReference type="ARBA" id="ARBA00004651"/>
    </source>
</evidence>
<feature type="transmembrane region" description="Helical" evidence="9">
    <location>
        <begin position="271"/>
        <end position="291"/>
    </location>
</feature>
<dbReference type="InterPro" id="IPR001036">
    <property type="entry name" value="Acrflvin-R"/>
</dbReference>
<dbReference type="PRINTS" id="PR00702">
    <property type="entry name" value="ACRIFLAVINRP"/>
</dbReference>
<dbReference type="Pfam" id="PF22599">
    <property type="entry name" value="SecDF_P1_head"/>
    <property type="match status" value="1"/>
</dbReference>
<feature type="domain" description="Protein translocase subunit SecDF P1" evidence="11">
    <location>
        <begin position="70"/>
        <end position="125"/>
    </location>
</feature>
<reference evidence="13 14" key="1">
    <citation type="journal article" date="2015" name="Infect. Genet. Evol.">
        <title>Genomic sequences of six botulinum neurotoxin-producing strains representing three clostridial species illustrate the mobility and diversity of botulinum neurotoxin genes.</title>
        <authorList>
            <person name="Smith T.J."/>
            <person name="Hill K.K."/>
            <person name="Xie G."/>
            <person name="Foley B.T."/>
            <person name="Williamson C.H."/>
            <person name="Foster J.T."/>
            <person name="Johnson S.L."/>
            <person name="Chertkov O."/>
            <person name="Teshima H."/>
            <person name="Gibbons H.S."/>
            <person name="Johnsky L.A."/>
            <person name="Karavis M.A."/>
            <person name="Smith L.A."/>
        </authorList>
    </citation>
    <scope>NUCLEOTIDE SEQUENCE [LARGE SCALE GENOMIC DNA]</scope>
    <source>
        <strain evidence="13 14">CDC 2741</strain>
    </source>
</reference>
<evidence type="ECO:0000259" key="10">
    <source>
        <dbReference type="Pfam" id="PF02355"/>
    </source>
</evidence>
<comment type="subunit">
    <text evidence="9">Forms a complex with SecF. Part of the essential Sec protein translocation apparatus which comprises SecA, SecYEG and auxiliary proteins SecDF. Other proteins may also be involved.</text>
</comment>
<keyword evidence="2 9" id="KW-0813">Transport</keyword>
<dbReference type="InterPro" id="IPR005791">
    <property type="entry name" value="SecD"/>
</dbReference>
<name>A0A0C1U4E2_9CLOT</name>
<feature type="domain" description="Protein export membrane protein SecD/SecF C-terminal" evidence="10">
    <location>
        <begin position="227"/>
        <end position="394"/>
    </location>
</feature>
<dbReference type="InterPro" id="IPR055344">
    <property type="entry name" value="SecD_SecF_C_bact"/>
</dbReference>
<dbReference type="GO" id="GO:0005886">
    <property type="term" value="C:plasma membrane"/>
    <property type="evidence" value="ECO:0007669"/>
    <property type="project" value="UniProtKB-SubCell"/>
</dbReference>
<dbReference type="GO" id="GO:0015450">
    <property type="term" value="F:protein-transporting ATPase activity"/>
    <property type="evidence" value="ECO:0007669"/>
    <property type="project" value="InterPro"/>
</dbReference>
<dbReference type="SUPFAM" id="SSF82866">
    <property type="entry name" value="Multidrug efflux transporter AcrB transmembrane domain"/>
    <property type="match status" value="1"/>
</dbReference>
<evidence type="ECO:0000259" key="12">
    <source>
        <dbReference type="Pfam" id="PF22599"/>
    </source>
</evidence>
<evidence type="ECO:0000256" key="7">
    <source>
        <dbReference type="ARBA" id="ARBA00023010"/>
    </source>
</evidence>
<sequence length="414" mass="44317">MKKGKGKSSALFIIAIGIIAFLAYAGYFGLEVFDYRIKSFGSAINKGLDLQGGSSLLMEVKADKVDSSTVDRTIELIAMRTNKLGVSEIAVTREGEKRIRIEIPGQFDTKEVLNTVGKTGELKFLGPDKEVVLTGKDVKDAVAHYDQEGKAVVGLELNDEGTKKFAEATEKFIGKQIAITMDEEVLTNPVVNQVIREGKAVISGMASLEEAKSIANIIKSGALPVPVEAVSVKTVGPTIGMEALGLSKKAAVVGILFVMLFIMLYYRGPGVVCCFSLVLYIVLLLTTFAVFNVTLTLSGIAGFLLTVGMAVDANVLIFERIKEELKTGKSVKTSVESGFDKAFSSILDSNITTIIAAVSLYFVGTGAVKGFGLTLMIGIIISIFTALTVTKFLLRKTIEMGLISKPSHFGVKRG</sequence>
<feature type="transmembrane region" description="Helical" evidence="9">
    <location>
        <begin position="342"/>
        <end position="364"/>
    </location>
</feature>
<dbReference type="OrthoDB" id="9805019at2"/>
<dbReference type="AlphaFoldDB" id="A0A0C1U4E2"/>
<dbReference type="GO" id="GO:0065002">
    <property type="term" value="P:intracellular protein transmembrane transport"/>
    <property type="evidence" value="ECO:0007669"/>
    <property type="project" value="UniProtKB-UniRule"/>
</dbReference>
<evidence type="ECO:0000256" key="3">
    <source>
        <dbReference type="ARBA" id="ARBA00022475"/>
    </source>
</evidence>
<evidence type="ECO:0000313" key="13">
    <source>
        <dbReference type="EMBL" id="KIE47659.1"/>
    </source>
</evidence>
<gene>
    <name evidence="9 13" type="primary">secD</name>
    <name evidence="13" type="ORF">U732_2981</name>
</gene>
<evidence type="ECO:0000256" key="5">
    <source>
        <dbReference type="ARBA" id="ARBA00022927"/>
    </source>
</evidence>
<keyword evidence="3 9" id="KW-1003">Cell membrane</keyword>
<dbReference type="Gene3D" id="3.30.70.3400">
    <property type="match status" value="1"/>
</dbReference>
<keyword evidence="4 9" id="KW-0812">Transmembrane</keyword>
<dbReference type="InterPro" id="IPR048631">
    <property type="entry name" value="SecD_1st"/>
</dbReference>
<evidence type="ECO:0000256" key="4">
    <source>
        <dbReference type="ARBA" id="ARBA00022692"/>
    </source>
</evidence>
<dbReference type="GO" id="GO:0006605">
    <property type="term" value="P:protein targeting"/>
    <property type="evidence" value="ECO:0007669"/>
    <property type="project" value="UniProtKB-UniRule"/>
</dbReference>
<evidence type="ECO:0000256" key="8">
    <source>
        <dbReference type="ARBA" id="ARBA00023136"/>
    </source>
</evidence>
<protein>
    <recommendedName>
        <fullName evidence="9">Protein translocase subunit SecD</fullName>
    </recommendedName>
</protein>
<dbReference type="PANTHER" id="PTHR30081">
    <property type="entry name" value="PROTEIN-EXPORT MEMBRANE PROTEIN SEC"/>
    <property type="match status" value="1"/>
</dbReference>
<dbReference type="Gene3D" id="3.30.1360.200">
    <property type="match status" value="1"/>
</dbReference>
<dbReference type="Pfam" id="PF02355">
    <property type="entry name" value="SecD_SecF_C"/>
    <property type="match status" value="1"/>
</dbReference>
<proteinExistence type="inferred from homology"/>
<comment type="caution">
    <text evidence="13">The sequence shown here is derived from an EMBL/GenBank/DDBJ whole genome shotgun (WGS) entry which is preliminary data.</text>
</comment>
<keyword evidence="6 9" id="KW-1133">Transmembrane helix</keyword>
<dbReference type="InterPro" id="IPR022813">
    <property type="entry name" value="SecD/SecF_arch_bac"/>
</dbReference>
<comment type="subcellular location">
    <subcellularLocation>
        <location evidence="1 9">Cell membrane</location>
        <topology evidence="1 9">Multi-pass membrane protein</topology>
    </subcellularLocation>
</comment>